<reference evidence="10 11" key="1">
    <citation type="submission" date="2021-02" db="EMBL/GenBank/DDBJ databases">
        <title>Bacillus sp. RD4P76, an endophyte from a halophyte.</title>
        <authorList>
            <person name="Sun J.-Q."/>
        </authorList>
    </citation>
    <scope>NUCLEOTIDE SEQUENCE [LARGE SCALE GENOMIC DNA]</scope>
    <source>
        <strain evidence="10 11">RD4P76</strain>
    </source>
</reference>
<evidence type="ECO:0000313" key="10">
    <source>
        <dbReference type="EMBL" id="MBM6617141.1"/>
    </source>
</evidence>
<keyword evidence="5 8" id="KW-0812">Transmembrane</keyword>
<feature type="transmembrane region" description="Helical" evidence="8">
    <location>
        <begin position="274"/>
        <end position="293"/>
    </location>
</feature>
<dbReference type="EMBL" id="JAFELM010000019">
    <property type="protein sequence ID" value="MBM6617141.1"/>
    <property type="molecule type" value="Genomic_DNA"/>
</dbReference>
<feature type="transmembrane region" description="Helical" evidence="8">
    <location>
        <begin position="102"/>
        <end position="124"/>
    </location>
</feature>
<evidence type="ECO:0000256" key="8">
    <source>
        <dbReference type="SAM" id="Phobius"/>
    </source>
</evidence>
<evidence type="ECO:0000313" key="11">
    <source>
        <dbReference type="Proteomes" id="UP001518925"/>
    </source>
</evidence>
<feature type="transmembrane region" description="Helical" evidence="8">
    <location>
        <begin position="165"/>
        <end position="185"/>
    </location>
</feature>
<dbReference type="PANTHER" id="PTHR43271">
    <property type="entry name" value="BLL2771 PROTEIN"/>
    <property type="match status" value="1"/>
</dbReference>
<accession>A0ABS2DHU9</accession>
<evidence type="ECO:0000256" key="3">
    <source>
        <dbReference type="ARBA" id="ARBA00022448"/>
    </source>
</evidence>
<dbReference type="PANTHER" id="PTHR43271:SF2">
    <property type="entry name" value="BLL2771 PROTEIN"/>
    <property type="match status" value="1"/>
</dbReference>
<feature type="transmembrane region" description="Helical" evidence="8">
    <location>
        <begin position="333"/>
        <end position="354"/>
    </location>
</feature>
<dbReference type="InterPro" id="IPR036259">
    <property type="entry name" value="MFS_trans_sf"/>
</dbReference>
<feature type="transmembrane region" description="Helical" evidence="8">
    <location>
        <begin position="131"/>
        <end position="153"/>
    </location>
</feature>
<dbReference type="Proteomes" id="UP001518925">
    <property type="component" value="Unassembled WGS sequence"/>
</dbReference>
<evidence type="ECO:0000256" key="2">
    <source>
        <dbReference type="ARBA" id="ARBA00008335"/>
    </source>
</evidence>
<dbReference type="PROSITE" id="PS50850">
    <property type="entry name" value="MFS"/>
    <property type="match status" value="1"/>
</dbReference>
<feature type="transmembrane region" description="Helical" evidence="8">
    <location>
        <begin position="12"/>
        <end position="34"/>
    </location>
</feature>
<comment type="caution">
    <text evidence="10">The sequence shown here is derived from an EMBL/GenBank/DDBJ whole genome shotgun (WGS) entry which is preliminary data.</text>
</comment>
<dbReference type="SUPFAM" id="SSF103473">
    <property type="entry name" value="MFS general substrate transporter"/>
    <property type="match status" value="1"/>
</dbReference>
<keyword evidence="6 8" id="KW-1133">Transmembrane helix</keyword>
<proteinExistence type="inferred from homology"/>
<dbReference type="PROSITE" id="PS51257">
    <property type="entry name" value="PROKAR_LIPOPROTEIN"/>
    <property type="match status" value="1"/>
</dbReference>
<dbReference type="InterPro" id="IPR020846">
    <property type="entry name" value="MFS_dom"/>
</dbReference>
<dbReference type="Pfam" id="PF07690">
    <property type="entry name" value="MFS_1"/>
    <property type="match status" value="1"/>
</dbReference>
<sequence>MFISKAKAKSIAWLLIIAGMFVACNIYTLIPIYTVISSEWEVTTSSLTWASTSFTLLYAVGLLIFGPLSDKLGRKEIIVPGMFLFSISSLLVSFSQSPSELILFRGFQGFAGGSFAPVAFAYTFDLFQGKFRIFVLSLINTGFLVAGILGQIISAGLTELIEWRTVYQFFSISYFVFFIFFIILLPRMKALTTTEKMIPVKLLCSLFISKKLFYCYAITFSLLLTTVSFYDAVSQYLSSSFTVSEMFIVRGIGLFGAILSLWGGAIQVRYGDKGSLVIGFALLLVGLSFMMIFPSYLVIMFSSILLIAAISILIPTIISVIGTIGIENRGSTIALYSFTLLVGASFGSLLTAVFDFRGVLFFLFVYGIINLILTFQISYPNSSD</sequence>
<dbReference type="Gene3D" id="1.20.1250.20">
    <property type="entry name" value="MFS general substrate transporter like domains"/>
    <property type="match status" value="1"/>
</dbReference>
<dbReference type="RefSeq" id="WP_204202527.1">
    <property type="nucleotide sequence ID" value="NZ_JAFELM010000019.1"/>
</dbReference>
<comment type="similarity">
    <text evidence="2">Belongs to the major facilitator superfamily.</text>
</comment>
<evidence type="ECO:0000256" key="1">
    <source>
        <dbReference type="ARBA" id="ARBA00004651"/>
    </source>
</evidence>
<comment type="subcellular location">
    <subcellularLocation>
        <location evidence="1">Cell membrane</location>
        <topology evidence="1">Multi-pass membrane protein</topology>
    </subcellularLocation>
</comment>
<evidence type="ECO:0000256" key="4">
    <source>
        <dbReference type="ARBA" id="ARBA00022475"/>
    </source>
</evidence>
<keyword evidence="4" id="KW-1003">Cell membrane</keyword>
<organism evidence="10 11">
    <name type="scientific">Bacillus suaedaesalsae</name>
    <dbReference type="NCBI Taxonomy" id="2810349"/>
    <lineage>
        <taxon>Bacteria</taxon>
        <taxon>Bacillati</taxon>
        <taxon>Bacillota</taxon>
        <taxon>Bacilli</taxon>
        <taxon>Bacillales</taxon>
        <taxon>Bacillaceae</taxon>
        <taxon>Bacillus</taxon>
    </lineage>
</organism>
<keyword evidence="7 8" id="KW-0472">Membrane</keyword>
<feature type="transmembrane region" description="Helical" evidence="8">
    <location>
        <begin position="46"/>
        <end position="65"/>
    </location>
</feature>
<dbReference type="InterPro" id="IPR011701">
    <property type="entry name" value="MFS"/>
</dbReference>
<keyword evidence="11" id="KW-1185">Reference proteome</keyword>
<evidence type="ECO:0000259" key="9">
    <source>
        <dbReference type="PROSITE" id="PS50850"/>
    </source>
</evidence>
<feature type="transmembrane region" description="Helical" evidence="8">
    <location>
        <begin position="77"/>
        <end position="96"/>
    </location>
</feature>
<protein>
    <submittedName>
        <fullName evidence="10">MFS transporter</fullName>
    </submittedName>
</protein>
<evidence type="ECO:0000256" key="7">
    <source>
        <dbReference type="ARBA" id="ARBA00023136"/>
    </source>
</evidence>
<evidence type="ECO:0000256" key="5">
    <source>
        <dbReference type="ARBA" id="ARBA00022692"/>
    </source>
</evidence>
<gene>
    <name evidence="10" type="ORF">JR050_05565</name>
</gene>
<feature type="transmembrane region" description="Helical" evidence="8">
    <location>
        <begin position="299"/>
        <end position="321"/>
    </location>
</feature>
<feature type="transmembrane region" description="Helical" evidence="8">
    <location>
        <begin position="212"/>
        <end position="230"/>
    </location>
</feature>
<keyword evidence="3" id="KW-0813">Transport</keyword>
<feature type="transmembrane region" description="Helical" evidence="8">
    <location>
        <begin position="236"/>
        <end position="262"/>
    </location>
</feature>
<name>A0ABS2DHU9_9BACI</name>
<feature type="domain" description="Major facilitator superfamily (MFS) profile" evidence="9">
    <location>
        <begin position="11"/>
        <end position="382"/>
    </location>
</feature>
<feature type="transmembrane region" description="Helical" evidence="8">
    <location>
        <begin position="360"/>
        <end position="379"/>
    </location>
</feature>
<evidence type="ECO:0000256" key="6">
    <source>
        <dbReference type="ARBA" id="ARBA00022989"/>
    </source>
</evidence>